<evidence type="ECO:0000313" key="1">
    <source>
        <dbReference type="EMBL" id="MEU2125786.1"/>
    </source>
</evidence>
<dbReference type="Proteomes" id="UP001550535">
    <property type="component" value="Unassembled WGS sequence"/>
</dbReference>
<proteinExistence type="predicted"/>
<protein>
    <submittedName>
        <fullName evidence="1">Type VII secretion target</fullName>
    </submittedName>
</protein>
<reference evidence="1 2" key="1">
    <citation type="submission" date="2024-06" db="EMBL/GenBank/DDBJ databases">
        <title>The Natural Products Discovery Center: Release of the First 8490 Sequenced Strains for Exploring Actinobacteria Biosynthetic Diversity.</title>
        <authorList>
            <person name="Kalkreuter E."/>
            <person name="Kautsar S.A."/>
            <person name="Yang D."/>
            <person name="Bader C.D."/>
            <person name="Teijaro C.N."/>
            <person name="Fluegel L."/>
            <person name="Davis C.M."/>
            <person name="Simpson J.R."/>
            <person name="Lauterbach L."/>
            <person name="Steele A.D."/>
            <person name="Gui C."/>
            <person name="Meng S."/>
            <person name="Li G."/>
            <person name="Viehrig K."/>
            <person name="Ye F."/>
            <person name="Su P."/>
            <person name="Kiefer A.F."/>
            <person name="Nichols A."/>
            <person name="Cepeda A.J."/>
            <person name="Yan W."/>
            <person name="Fan B."/>
            <person name="Jiang Y."/>
            <person name="Adhikari A."/>
            <person name="Zheng C.-J."/>
            <person name="Schuster L."/>
            <person name="Cowan T.M."/>
            <person name="Smanski M.J."/>
            <person name="Chevrette M.G."/>
            <person name="De Carvalho L.P.S."/>
            <person name="Shen B."/>
        </authorList>
    </citation>
    <scope>NUCLEOTIDE SEQUENCE [LARGE SCALE GENOMIC DNA]</scope>
    <source>
        <strain evidence="1 2">NPDC019434</strain>
    </source>
</reference>
<dbReference type="Pfam" id="PF10824">
    <property type="entry name" value="T7SS_ESX_EspC"/>
    <property type="match status" value="1"/>
</dbReference>
<name>A0ABV2XJ58_9NOCA</name>
<sequence length="141" mass="13811">MSATVAALADSAGSSGAQLQDADSYDDVGGNSMIDLSVETEAVRAFAATNAGIAGDLAGAGNFDAVQNVAALVPVFGLIGADYLAMFAAAQVLQAKDINDLSAKYAKLSDSAFSAAAAYDAVDWSNAGALGSIAGQIGGAV</sequence>
<keyword evidence="2" id="KW-1185">Reference proteome</keyword>
<evidence type="ECO:0000313" key="2">
    <source>
        <dbReference type="Proteomes" id="UP001550535"/>
    </source>
</evidence>
<dbReference type="InterPro" id="IPR022536">
    <property type="entry name" value="EspC"/>
</dbReference>
<comment type="caution">
    <text evidence="1">The sequence shown here is derived from an EMBL/GenBank/DDBJ whole genome shotgun (WGS) entry which is preliminary data.</text>
</comment>
<organism evidence="1 2">
    <name type="scientific">Nocardia niwae</name>
    <dbReference type="NCBI Taxonomy" id="626084"/>
    <lineage>
        <taxon>Bacteria</taxon>
        <taxon>Bacillati</taxon>
        <taxon>Actinomycetota</taxon>
        <taxon>Actinomycetes</taxon>
        <taxon>Mycobacteriales</taxon>
        <taxon>Nocardiaceae</taxon>
        <taxon>Nocardia</taxon>
    </lineage>
</organism>
<gene>
    <name evidence="1" type="ORF">ABZ507_28615</name>
</gene>
<dbReference type="RefSeq" id="WP_245675962.1">
    <property type="nucleotide sequence ID" value="NZ_JBEYBM010000001.1"/>
</dbReference>
<accession>A0ABV2XJ58</accession>
<dbReference type="EMBL" id="JBEYBR010000099">
    <property type="protein sequence ID" value="MEU2125786.1"/>
    <property type="molecule type" value="Genomic_DNA"/>
</dbReference>